<name>A0A6I8LU26_9PSEU</name>
<feature type="compositionally biased region" description="Basic and acidic residues" evidence="1">
    <location>
        <begin position="20"/>
        <end position="40"/>
    </location>
</feature>
<feature type="compositionally biased region" description="Low complexity" evidence="1">
    <location>
        <begin position="42"/>
        <end position="66"/>
    </location>
</feature>
<evidence type="ECO:0000256" key="1">
    <source>
        <dbReference type="SAM" id="MobiDB-lite"/>
    </source>
</evidence>
<gene>
    <name evidence="2" type="ORF">AA23TX_03987</name>
</gene>
<evidence type="ECO:0000313" key="3">
    <source>
        <dbReference type="Proteomes" id="UP000399805"/>
    </source>
</evidence>
<dbReference type="Proteomes" id="UP000399805">
    <property type="component" value="Unassembled WGS sequence"/>
</dbReference>
<accession>A0A6I8LU26</accession>
<protein>
    <submittedName>
        <fullName evidence="2">Uncharacterized protein</fullName>
    </submittedName>
</protein>
<feature type="region of interest" description="Disordered" evidence="1">
    <location>
        <begin position="1"/>
        <end position="121"/>
    </location>
</feature>
<reference evidence="2 3" key="1">
    <citation type="submission" date="2019-09" db="EMBL/GenBank/DDBJ databases">
        <authorList>
            <person name="Leyn A S."/>
        </authorList>
    </citation>
    <scope>NUCLEOTIDE SEQUENCE [LARGE SCALE GENOMIC DNA]</scope>
    <source>
        <strain evidence="2">AA231_1</strain>
    </source>
</reference>
<feature type="compositionally biased region" description="Pro residues" evidence="1">
    <location>
        <begin position="109"/>
        <end position="121"/>
    </location>
</feature>
<dbReference type="AlphaFoldDB" id="A0A6I8LU26"/>
<sequence length="121" mass="12933">MRRGGAGEQAQHQQGHQRRNGTEERRSVHDDSRTTGDGDWRALSGASDGSSPPPALSRSRPGIGQCLSGGGSGCSLTRRRAGAHAVGERSPIPWHLTVEDPWQRKPRSSPAPPPPCWQAPS</sequence>
<organism evidence="2 3">
    <name type="scientific">Amycolatopsis camponoti</name>
    <dbReference type="NCBI Taxonomy" id="2606593"/>
    <lineage>
        <taxon>Bacteria</taxon>
        <taxon>Bacillati</taxon>
        <taxon>Actinomycetota</taxon>
        <taxon>Actinomycetes</taxon>
        <taxon>Pseudonocardiales</taxon>
        <taxon>Pseudonocardiaceae</taxon>
        <taxon>Amycolatopsis</taxon>
    </lineage>
</organism>
<dbReference type="EMBL" id="CABVGP010000001">
    <property type="protein sequence ID" value="VVJ18966.1"/>
    <property type="molecule type" value="Genomic_DNA"/>
</dbReference>
<evidence type="ECO:0000313" key="2">
    <source>
        <dbReference type="EMBL" id="VVJ18966.1"/>
    </source>
</evidence>
<keyword evidence="3" id="KW-1185">Reference proteome</keyword>
<proteinExistence type="predicted"/>